<organism evidence="1 2">
    <name type="scientific">Panacibacter microcysteis</name>
    <dbReference type="NCBI Taxonomy" id="2793269"/>
    <lineage>
        <taxon>Bacteria</taxon>
        <taxon>Pseudomonadati</taxon>
        <taxon>Bacteroidota</taxon>
        <taxon>Chitinophagia</taxon>
        <taxon>Chitinophagales</taxon>
        <taxon>Chitinophagaceae</taxon>
        <taxon>Panacibacter</taxon>
    </lineage>
</organism>
<proteinExistence type="predicted"/>
<name>A0A931MD96_9BACT</name>
<dbReference type="Proteomes" id="UP000628448">
    <property type="component" value="Unassembled WGS sequence"/>
</dbReference>
<dbReference type="EMBL" id="JADWYR010000003">
    <property type="protein sequence ID" value="MBG9378561.1"/>
    <property type="molecule type" value="Genomic_DNA"/>
</dbReference>
<gene>
    <name evidence="1" type="ORF">I5907_20160</name>
</gene>
<accession>A0A931MD96</accession>
<dbReference type="AlphaFoldDB" id="A0A931MD96"/>
<comment type="caution">
    <text evidence="1">The sequence shown here is derived from an EMBL/GenBank/DDBJ whole genome shotgun (WGS) entry which is preliminary data.</text>
</comment>
<sequence length="73" mass="8491">MWQPALANFLSKYTPVKTIAESDDQFTTREIKRLLEDHTGADVDLNELYVALLDAGFEYVSQGHEMLWLFRKL</sequence>
<protein>
    <submittedName>
        <fullName evidence="1">Uncharacterized protein</fullName>
    </submittedName>
</protein>
<evidence type="ECO:0000313" key="1">
    <source>
        <dbReference type="EMBL" id="MBG9378561.1"/>
    </source>
</evidence>
<dbReference type="RefSeq" id="WP_196992660.1">
    <property type="nucleotide sequence ID" value="NZ_JADWYR010000003.1"/>
</dbReference>
<reference evidence="1" key="1">
    <citation type="submission" date="2020-11" db="EMBL/GenBank/DDBJ databases">
        <title>Bacterial whole genome sequence for Panacibacter sp. DH6.</title>
        <authorList>
            <person name="Le V."/>
            <person name="Ko S."/>
            <person name="Ahn C.-Y."/>
            <person name="Oh H.-M."/>
        </authorList>
    </citation>
    <scope>NUCLEOTIDE SEQUENCE</scope>
    <source>
        <strain evidence="1">DH6</strain>
    </source>
</reference>
<keyword evidence="2" id="KW-1185">Reference proteome</keyword>
<evidence type="ECO:0000313" key="2">
    <source>
        <dbReference type="Proteomes" id="UP000628448"/>
    </source>
</evidence>